<dbReference type="PROSITE" id="PS50102">
    <property type="entry name" value="RRM"/>
    <property type="match status" value="1"/>
</dbReference>
<feature type="region of interest" description="Disordered" evidence="2">
    <location>
        <begin position="321"/>
        <end position="374"/>
    </location>
</feature>
<dbReference type="Pfam" id="PF00076">
    <property type="entry name" value="RRM_1"/>
    <property type="match status" value="1"/>
</dbReference>
<dbReference type="CDD" id="cd00590">
    <property type="entry name" value="RRM_SF"/>
    <property type="match status" value="1"/>
</dbReference>
<feature type="region of interest" description="Disordered" evidence="2">
    <location>
        <begin position="80"/>
        <end position="100"/>
    </location>
</feature>
<dbReference type="GO" id="GO:0003723">
    <property type="term" value="F:RNA binding"/>
    <property type="evidence" value="ECO:0007669"/>
    <property type="project" value="UniProtKB-UniRule"/>
</dbReference>
<name>A0A7S1F9H3_NOCSC</name>
<evidence type="ECO:0000313" key="4">
    <source>
        <dbReference type="EMBL" id="CAD8851888.1"/>
    </source>
</evidence>
<feature type="region of interest" description="Disordered" evidence="2">
    <location>
        <begin position="391"/>
        <end position="415"/>
    </location>
</feature>
<dbReference type="SMART" id="SM00360">
    <property type="entry name" value="RRM"/>
    <property type="match status" value="1"/>
</dbReference>
<dbReference type="InterPro" id="IPR012677">
    <property type="entry name" value="Nucleotide-bd_a/b_plait_sf"/>
</dbReference>
<sequence>MALLAPAPAAGGCARLSPSPDMTILGMIALPDPQTQLKYEAMGLPDPVAFAALVALGAIPNPLAMIDCMMSRASGGTGTVEVARSSQAEGPDSGRSTTDCDADRSFVEAFQAFQKMQRQATEHQAKARELLKPMGPVSGYAAAAQRSRGLQMEKVEIEKERIARQARSAADQAKSSAKPVGEADVAAREAKDKILALAFGSEDVRERPPAPGSLASHLSKPLMDGAAPFDKVRIGRLPPSVTESSVRLECARYGAVVSVILEADAGVAYAAFAMAEMAGNAVRRMSGRELFGSTEPLEVQAVAEVPETVRLAPALPQEVFREPDPADLPEYLKPKRRGRNLSRRRSARRSRSRRGKRSWLSRSRSRSHTQTGQYIRAVGCTSSIRWWERKQSRSSSSSRSRSRSQRRHDEVKRPRQVAVSGNWAQFRLGALTYYHNVLTMVSTWDRPLKFDPKQRSSSSAAQEAITGALL</sequence>
<organism evidence="4">
    <name type="scientific">Noctiluca scintillans</name>
    <name type="common">Sea sparkle</name>
    <name type="synonym">Red tide dinoflagellate</name>
    <dbReference type="NCBI Taxonomy" id="2966"/>
    <lineage>
        <taxon>Eukaryota</taxon>
        <taxon>Sar</taxon>
        <taxon>Alveolata</taxon>
        <taxon>Dinophyceae</taxon>
        <taxon>Noctilucales</taxon>
        <taxon>Noctilucaceae</taxon>
        <taxon>Noctiluca</taxon>
    </lineage>
</organism>
<dbReference type="PROSITE" id="PS01159">
    <property type="entry name" value="WW_DOMAIN_1"/>
    <property type="match status" value="1"/>
</dbReference>
<accession>A0A7S1F9H3</accession>
<feature type="region of interest" description="Disordered" evidence="2">
    <location>
        <begin position="450"/>
        <end position="470"/>
    </location>
</feature>
<dbReference type="Gene3D" id="3.30.70.330">
    <property type="match status" value="1"/>
</dbReference>
<dbReference type="EMBL" id="HBFQ01037178">
    <property type="protein sequence ID" value="CAD8851888.1"/>
    <property type="molecule type" value="Transcribed_RNA"/>
</dbReference>
<feature type="compositionally biased region" description="Basic residues" evidence="2">
    <location>
        <begin position="334"/>
        <end position="367"/>
    </location>
</feature>
<feature type="domain" description="RRM" evidence="3">
    <location>
        <begin position="230"/>
        <end position="304"/>
    </location>
</feature>
<evidence type="ECO:0000256" key="1">
    <source>
        <dbReference type="PROSITE-ProRule" id="PRU00176"/>
    </source>
</evidence>
<dbReference type="SUPFAM" id="SSF54928">
    <property type="entry name" value="RNA-binding domain, RBD"/>
    <property type="match status" value="1"/>
</dbReference>
<protein>
    <recommendedName>
        <fullName evidence="3">RRM domain-containing protein</fullName>
    </recommendedName>
</protein>
<keyword evidence="1" id="KW-0694">RNA-binding</keyword>
<dbReference type="InterPro" id="IPR035979">
    <property type="entry name" value="RBD_domain_sf"/>
</dbReference>
<dbReference type="InterPro" id="IPR001202">
    <property type="entry name" value="WW_dom"/>
</dbReference>
<dbReference type="AlphaFoldDB" id="A0A7S1F9H3"/>
<reference evidence="4" key="1">
    <citation type="submission" date="2021-01" db="EMBL/GenBank/DDBJ databases">
        <authorList>
            <person name="Corre E."/>
            <person name="Pelletier E."/>
            <person name="Niang G."/>
            <person name="Scheremetjew M."/>
            <person name="Finn R."/>
            <person name="Kale V."/>
            <person name="Holt S."/>
            <person name="Cochrane G."/>
            <person name="Meng A."/>
            <person name="Brown T."/>
            <person name="Cohen L."/>
        </authorList>
    </citation>
    <scope>NUCLEOTIDE SEQUENCE</scope>
</reference>
<feature type="compositionally biased region" description="Polar residues" evidence="2">
    <location>
        <begin position="84"/>
        <end position="99"/>
    </location>
</feature>
<evidence type="ECO:0000256" key="2">
    <source>
        <dbReference type="SAM" id="MobiDB-lite"/>
    </source>
</evidence>
<proteinExistence type="predicted"/>
<gene>
    <name evidence="4" type="ORF">NSCI0253_LOCUS26238</name>
</gene>
<dbReference type="InterPro" id="IPR000504">
    <property type="entry name" value="RRM_dom"/>
</dbReference>
<evidence type="ECO:0000259" key="3">
    <source>
        <dbReference type="PROSITE" id="PS50102"/>
    </source>
</evidence>